<keyword evidence="1" id="KW-1133">Transmembrane helix</keyword>
<evidence type="ECO:0000313" key="3">
    <source>
        <dbReference type="Proteomes" id="UP001430306"/>
    </source>
</evidence>
<comment type="caution">
    <text evidence="2">The sequence shown here is derived from an EMBL/GenBank/DDBJ whole genome shotgun (WGS) entry which is preliminary data.</text>
</comment>
<feature type="transmembrane region" description="Helical" evidence="1">
    <location>
        <begin position="30"/>
        <end position="47"/>
    </location>
</feature>
<dbReference type="RefSeq" id="WP_230271063.1">
    <property type="nucleotide sequence ID" value="NZ_JAJKFW010000004.1"/>
</dbReference>
<gene>
    <name evidence="2" type="ORF">LOC71_02485</name>
</gene>
<dbReference type="Proteomes" id="UP001430306">
    <property type="component" value="Unassembled WGS sequence"/>
</dbReference>
<organism evidence="2 3">
    <name type="scientific">Rhodopirellula halodulae</name>
    <dbReference type="NCBI Taxonomy" id="2894198"/>
    <lineage>
        <taxon>Bacteria</taxon>
        <taxon>Pseudomonadati</taxon>
        <taxon>Planctomycetota</taxon>
        <taxon>Planctomycetia</taxon>
        <taxon>Pirellulales</taxon>
        <taxon>Pirellulaceae</taxon>
        <taxon>Rhodopirellula</taxon>
    </lineage>
</organism>
<proteinExistence type="predicted"/>
<accession>A0ABS8NCK0</accession>
<dbReference type="EMBL" id="JAJKFW010000004">
    <property type="protein sequence ID" value="MCC9641124.1"/>
    <property type="molecule type" value="Genomic_DNA"/>
</dbReference>
<feature type="transmembrane region" description="Helical" evidence="1">
    <location>
        <begin position="6"/>
        <end position="23"/>
    </location>
</feature>
<keyword evidence="1" id="KW-0812">Transmembrane</keyword>
<evidence type="ECO:0000256" key="1">
    <source>
        <dbReference type="SAM" id="Phobius"/>
    </source>
</evidence>
<sequence>MHWSIGFAELLLPVMFGLFAVGLRVRRHRFASMAGMFFLGSIAAVALSPADVLSALVLTTVLVTFFWCGAWHARRQLRLPNTP</sequence>
<protein>
    <submittedName>
        <fullName evidence="2">Uncharacterized protein</fullName>
    </submittedName>
</protein>
<keyword evidence="1" id="KW-0472">Membrane</keyword>
<feature type="transmembrane region" description="Helical" evidence="1">
    <location>
        <begin position="53"/>
        <end position="73"/>
    </location>
</feature>
<reference evidence="2" key="1">
    <citation type="submission" date="2021-11" db="EMBL/GenBank/DDBJ databases">
        <title>Genome sequence.</title>
        <authorList>
            <person name="Sun Q."/>
        </authorList>
    </citation>
    <scope>NUCLEOTIDE SEQUENCE</scope>
    <source>
        <strain evidence="2">JC740</strain>
    </source>
</reference>
<name>A0ABS8NCK0_9BACT</name>
<evidence type="ECO:0000313" key="2">
    <source>
        <dbReference type="EMBL" id="MCC9641124.1"/>
    </source>
</evidence>
<keyword evidence="3" id="KW-1185">Reference proteome</keyword>